<comment type="similarity">
    <text evidence="1">Belongs to the DeSI family.</text>
</comment>
<organism evidence="6">
    <name type="scientific">Trypanosoma congolense (strain IL3000)</name>
    <dbReference type="NCBI Taxonomy" id="1068625"/>
    <lineage>
        <taxon>Eukaryota</taxon>
        <taxon>Discoba</taxon>
        <taxon>Euglenozoa</taxon>
        <taxon>Kinetoplastea</taxon>
        <taxon>Metakinetoplastina</taxon>
        <taxon>Trypanosomatida</taxon>
        <taxon>Trypanosomatidae</taxon>
        <taxon>Trypanosoma</taxon>
        <taxon>Nannomonas</taxon>
    </lineage>
</organism>
<dbReference type="GO" id="GO:0101005">
    <property type="term" value="F:deubiquitinase activity"/>
    <property type="evidence" value="ECO:0007669"/>
    <property type="project" value="TreeGrafter"/>
</dbReference>
<evidence type="ECO:0000313" key="6">
    <source>
        <dbReference type="EMBL" id="CCC95873.1"/>
    </source>
</evidence>
<protein>
    <submittedName>
        <fullName evidence="6">Uncharacterized protein TCIL3000_11_13790</fullName>
    </submittedName>
</protein>
<dbReference type="Pfam" id="PF23632">
    <property type="entry name" value="SAP_RNF34_RFFL"/>
    <property type="match status" value="1"/>
</dbReference>
<evidence type="ECO:0000256" key="1">
    <source>
        <dbReference type="ARBA" id="ARBA00008140"/>
    </source>
</evidence>
<keyword evidence="3" id="KW-0378">Hydrolase</keyword>
<feature type="domain" description="PPPDE" evidence="5">
    <location>
        <begin position="57"/>
        <end position="209"/>
    </location>
</feature>
<dbReference type="Gene3D" id="3.90.1720.30">
    <property type="entry name" value="PPPDE domains"/>
    <property type="match status" value="1"/>
</dbReference>
<dbReference type="InterPro" id="IPR057299">
    <property type="entry name" value="RNF34_RFFL_SAP"/>
</dbReference>
<dbReference type="Pfam" id="PF05903">
    <property type="entry name" value="Peptidase_C97"/>
    <property type="match status" value="1"/>
</dbReference>
<dbReference type="PANTHER" id="PTHR12378:SF80">
    <property type="entry name" value="IP06716P-RELATED"/>
    <property type="match status" value="1"/>
</dbReference>
<dbReference type="GO" id="GO:0006508">
    <property type="term" value="P:proteolysis"/>
    <property type="evidence" value="ECO:0007669"/>
    <property type="project" value="UniProtKB-KW"/>
</dbReference>
<dbReference type="SMART" id="SM01179">
    <property type="entry name" value="DUF862"/>
    <property type="match status" value="1"/>
</dbReference>
<feature type="compositionally biased region" description="Basic and acidic residues" evidence="4">
    <location>
        <begin position="234"/>
        <end position="246"/>
    </location>
</feature>
<dbReference type="InterPro" id="IPR042266">
    <property type="entry name" value="PPPDE_sf"/>
</dbReference>
<dbReference type="SUPFAM" id="SSF68906">
    <property type="entry name" value="SAP domain"/>
    <property type="match status" value="1"/>
</dbReference>
<gene>
    <name evidence="6" type="ORF">TCIL3000_11_13790</name>
</gene>
<dbReference type="EMBL" id="HE575324">
    <property type="protein sequence ID" value="CCC95873.1"/>
    <property type="molecule type" value="Genomic_DNA"/>
</dbReference>
<dbReference type="PROSITE" id="PS51858">
    <property type="entry name" value="PPPDE"/>
    <property type="match status" value="1"/>
</dbReference>
<dbReference type="InterPro" id="IPR036361">
    <property type="entry name" value="SAP_dom_sf"/>
</dbReference>
<dbReference type="Gene3D" id="1.10.720.140">
    <property type="match status" value="1"/>
</dbReference>
<evidence type="ECO:0000256" key="3">
    <source>
        <dbReference type="ARBA" id="ARBA00022801"/>
    </source>
</evidence>
<evidence type="ECO:0000259" key="5">
    <source>
        <dbReference type="PROSITE" id="PS51858"/>
    </source>
</evidence>
<dbReference type="AlphaFoldDB" id="G0V2K1"/>
<dbReference type="VEuPathDB" id="TriTrypDB:TcIL3000.11.13790"/>
<reference evidence="6" key="1">
    <citation type="journal article" date="2012" name="Proc. Natl. Acad. Sci. U.S.A.">
        <title>Antigenic diversity is generated by distinct evolutionary mechanisms in African trypanosome species.</title>
        <authorList>
            <person name="Jackson A.P."/>
            <person name="Berry A."/>
            <person name="Aslett M."/>
            <person name="Allison H.C."/>
            <person name="Burton P."/>
            <person name="Vavrova-Anderson J."/>
            <person name="Brown R."/>
            <person name="Browne H."/>
            <person name="Corton N."/>
            <person name="Hauser H."/>
            <person name="Gamble J."/>
            <person name="Gilderthorp R."/>
            <person name="Marcello L."/>
            <person name="McQuillan J."/>
            <person name="Otto T.D."/>
            <person name="Quail M.A."/>
            <person name="Sanders M.J."/>
            <person name="van Tonder A."/>
            <person name="Ginger M.L."/>
            <person name="Field M.C."/>
            <person name="Barry J.D."/>
            <person name="Hertz-Fowler C."/>
            <person name="Berriman M."/>
        </authorList>
    </citation>
    <scope>NUCLEOTIDE SEQUENCE</scope>
    <source>
        <strain evidence="6">IL3000</strain>
    </source>
</reference>
<evidence type="ECO:0000256" key="2">
    <source>
        <dbReference type="ARBA" id="ARBA00022670"/>
    </source>
</evidence>
<name>G0V2K1_TRYCI</name>
<sequence>MGGKCCKSSRSDLKCHDSEKERNENASEGAVCMHRSEGAAEGHTDEAEQNVEEPLGEPVILHIYNLQRNVDGSTRGLGTCLGLGIYHTGIEVFSTEWAFGGSTRPRPGVCGIISSTPKRMVPSHLYVESKVLGHLPVGVRKSNVEVVLKRLRPDWGVCTYSMLWRNCNHFTKAFRNELVKEFPCAKLKKIPSYINRAARFARILLPASFIPPVRDPIAHGPQGAGTKKRQGGQPREHAAEGSDHGAECAGSDGGRRKMQERLTPFTREELQGMTVRTLKTLLWLNNVSWDGCLEKEDMIKVFLEHQGKQLKQKGVIYCKGIEPSSEGSMLC</sequence>
<evidence type="ECO:0000256" key="4">
    <source>
        <dbReference type="SAM" id="MobiDB-lite"/>
    </source>
</evidence>
<proteinExistence type="inferred from homology"/>
<dbReference type="InterPro" id="IPR008580">
    <property type="entry name" value="PPPDE_dom"/>
</dbReference>
<feature type="region of interest" description="Disordered" evidence="4">
    <location>
        <begin position="216"/>
        <end position="255"/>
    </location>
</feature>
<feature type="compositionally biased region" description="Basic and acidic residues" evidence="4">
    <location>
        <begin position="9"/>
        <end position="25"/>
    </location>
</feature>
<feature type="region of interest" description="Disordered" evidence="4">
    <location>
        <begin position="1"/>
        <end position="30"/>
    </location>
</feature>
<dbReference type="PANTHER" id="PTHR12378">
    <property type="entry name" value="DESUMOYLATING ISOPEPTIDASE"/>
    <property type="match status" value="1"/>
</dbReference>
<accession>G0V2K1</accession>
<dbReference type="GO" id="GO:0016579">
    <property type="term" value="P:protein deubiquitination"/>
    <property type="evidence" value="ECO:0007669"/>
    <property type="project" value="TreeGrafter"/>
</dbReference>
<keyword evidence="2" id="KW-0645">Protease</keyword>